<dbReference type="EMBL" id="QZFR01000089">
    <property type="protein sequence ID" value="RXV66849.1"/>
    <property type="molecule type" value="Genomic_DNA"/>
</dbReference>
<evidence type="ECO:0000313" key="2">
    <source>
        <dbReference type="EMBL" id="RXV66849.1"/>
    </source>
</evidence>
<reference evidence="3 5" key="2">
    <citation type="submission" date="2019-04" db="EMBL/GenBank/DDBJ databases">
        <title>Microbes associate with the intestines of laboratory mice.</title>
        <authorList>
            <person name="Navarre W."/>
            <person name="Wong E."/>
            <person name="Huang K."/>
            <person name="Tropini C."/>
            <person name="Ng K."/>
            <person name="Yu B."/>
        </authorList>
    </citation>
    <scope>NUCLEOTIDE SEQUENCE [LARGE SCALE GENOMIC DNA]</scope>
    <source>
        <strain evidence="3 5">NM26_J9</strain>
    </source>
</reference>
<evidence type="ECO:0000313" key="3">
    <source>
        <dbReference type="EMBL" id="TGY55941.1"/>
    </source>
</evidence>
<evidence type="ECO:0000259" key="1">
    <source>
        <dbReference type="Pfam" id="PF22479"/>
    </source>
</evidence>
<dbReference type="AlphaFoldDB" id="A0A4Q2ABN9"/>
<dbReference type="Proteomes" id="UP000306855">
    <property type="component" value="Unassembled WGS sequence"/>
</dbReference>
<reference evidence="2 4" key="1">
    <citation type="submission" date="2018-09" db="EMBL/GenBank/DDBJ databases">
        <title>Murine metabolic-syndrome-specific gut microbial biobank.</title>
        <authorList>
            <person name="Liu C."/>
        </authorList>
    </citation>
    <scope>NUCLEOTIDE SEQUENCE [LARGE SCALE GENOMIC DNA]</scope>
    <source>
        <strain evidence="2 4">C-30</strain>
    </source>
</reference>
<gene>
    <name evidence="2" type="ORF">D6C19_09695</name>
    <name evidence="3" type="ORF">E5340_04535</name>
</gene>
<organism evidence="2 4">
    <name type="scientific">Ligilactobacillus murinus</name>
    <dbReference type="NCBI Taxonomy" id="1622"/>
    <lineage>
        <taxon>Bacteria</taxon>
        <taxon>Bacillati</taxon>
        <taxon>Bacillota</taxon>
        <taxon>Bacilli</taxon>
        <taxon>Lactobacillales</taxon>
        <taxon>Lactobacillaceae</taxon>
        <taxon>Ligilactobacillus</taxon>
    </lineage>
</organism>
<dbReference type="InterPro" id="IPR054252">
    <property type="entry name" value="Pam3_gp18"/>
</dbReference>
<name>A0A4Q2ABN9_9LACO</name>
<dbReference type="EMBL" id="SRYK01000015">
    <property type="protein sequence ID" value="TGY55941.1"/>
    <property type="molecule type" value="Genomic_DNA"/>
</dbReference>
<dbReference type="Pfam" id="PF22479">
    <property type="entry name" value="Pam3_gp18"/>
    <property type="match status" value="1"/>
</dbReference>
<proteinExistence type="predicted"/>
<sequence>MSKRYKYELRLDQLPMMFDTSFGNYHCSLQINYNEVGDFYTVDLYDIEGKPIILGEKLVYGKRLWSDYTDYRLPSIDLVPMDESGLTRVVNRETFGKTVFLYIDSVVD</sequence>
<evidence type="ECO:0000313" key="4">
    <source>
        <dbReference type="Proteomes" id="UP000289316"/>
    </source>
</evidence>
<comment type="caution">
    <text evidence="2">The sequence shown here is derived from an EMBL/GenBank/DDBJ whole genome shotgun (WGS) entry which is preliminary data.</text>
</comment>
<dbReference type="Proteomes" id="UP000289316">
    <property type="component" value="Unassembled WGS sequence"/>
</dbReference>
<dbReference type="OrthoDB" id="1697005at2"/>
<dbReference type="RefSeq" id="WP_004047542.1">
    <property type="nucleotide sequence ID" value="NZ_CABIVU010000064.1"/>
</dbReference>
<accession>A0A4Q2ABN9</accession>
<evidence type="ECO:0000313" key="5">
    <source>
        <dbReference type="Proteomes" id="UP000306855"/>
    </source>
</evidence>
<protein>
    <recommendedName>
        <fullName evidence="1">Cyanophage baseplate Pam3 plug gp18 domain-containing protein</fullName>
    </recommendedName>
</protein>
<feature type="domain" description="Cyanophage baseplate Pam3 plug gp18" evidence="1">
    <location>
        <begin position="7"/>
        <end position="105"/>
    </location>
</feature>